<dbReference type="GO" id="GO:0008270">
    <property type="term" value="F:zinc ion binding"/>
    <property type="evidence" value="ECO:0007669"/>
    <property type="project" value="UniProtKB-KW"/>
</dbReference>
<evidence type="ECO:0008006" key="12">
    <source>
        <dbReference type="Google" id="ProtNLM"/>
    </source>
</evidence>
<gene>
    <name evidence="10" type="ORF">CUNI_LOCUS1142</name>
</gene>
<evidence type="ECO:0000256" key="2">
    <source>
        <dbReference type="ARBA" id="ARBA00022723"/>
    </source>
</evidence>
<evidence type="ECO:0000256" key="6">
    <source>
        <dbReference type="ARBA" id="ARBA00023015"/>
    </source>
</evidence>
<proteinExistence type="predicted"/>
<keyword evidence="5" id="KW-0862">Zinc</keyword>
<name>A0A8S3YGB5_9EUPU</name>
<evidence type="ECO:0000256" key="1">
    <source>
        <dbReference type="ARBA" id="ARBA00004123"/>
    </source>
</evidence>
<organism evidence="10 11">
    <name type="scientific">Candidula unifasciata</name>
    <dbReference type="NCBI Taxonomy" id="100452"/>
    <lineage>
        <taxon>Eukaryota</taxon>
        <taxon>Metazoa</taxon>
        <taxon>Spiralia</taxon>
        <taxon>Lophotrochozoa</taxon>
        <taxon>Mollusca</taxon>
        <taxon>Gastropoda</taxon>
        <taxon>Heterobranchia</taxon>
        <taxon>Euthyneura</taxon>
        <taxon>Panpulmonata</taxon>
        <taxon>Eupulmonata</taxon>
        <taxon>Stylommatophora</taxon>
        <taxon>Helicina</taxon>
        <taxon>Helicoidea</taxon>
        <taxon>Geomitridae</taxon>
        <taxon>Candidula</taxon>
    </lineage>
</organism>
<feature type="region of interest" description="Disordered" evidence="9">
    <location>
        <begin position="1"/>
        <end position="40"/>
    </location>
</feature>
<keyword evidence="7" id="KW-0804">Transcription</keyword>
<dbReference type="InterPro" id="IPR051497">
    <property type="entry name" value="Dev/Hematopoietic_TF"/>
</dbReference>
<evidence type="ECO:0000313" key="11">
    <source>
        <dbReference type="Proteomes" id="UP000678393"/>
    </source>
</evidence>
<dbReference type="OrthoDB" id="6730379at2759"/>
<dbReference type="PANTHER" id="PTHR45993">
    <property type="entry name" value="B-CELL LYMPHOMA/LEUKEMIA 11"/>
    <property type="match status" value="1"/>
</dbReference>
<comment type="subcellular location">
    <subcellularLocation>
        <location evidence="1">Nucleus</location>
    </subcellularLocation>
</comment>
<dbReference type="GO" id="GO:0003700">
    <property type="term" value="F:DNA-binding transcription factor activity"/>
    <property type="evidence" value="ECO:0007669"/>
    <property type="project" value="TreeGrafter"/>
</dbReference>
<keyword evidence="4" id="KW-0863">Zinc-finger</keyword>
<dbReference type="AlphaFoldDB" id="A0A8S3YGB5"/>
<dbReference type="EMBL" id="CAJHNH020000136">
    <property type="protein sequence ID" value="CAG5115584.1"/>
    <property type="molecule type" value="Genomic_DNA"/>
</dbReference>
<evidence type="ECO:0000256" key="9">
    <source>
        <dbReference type="SAM" id="MobiDB-lite"/>
    </source>
</evidence>
<dbReference type="Proteomes" id="UP000678393">
    <property type="component" value="Unassembled WGS sequence"/>
</dbReference>
<dbReference type="GO" id="GO:0000978">
    <property type="term" value="F:RNA polymerase II cis-regulatory region sequence-specific DNA binding"/>
    <property type="evidence" value="ECO:0007669"/>
    <property type="project" value="TreeGrafter"/>
</dbReference>
<keyword evidence="2" id="KW-0479">Metal-binding</keyword>
<keyword evidence="11" id="KW-1185">Reference proteome</keyword>
<reference evidence="10" key="1">
    <citation type="submission" date="2021-04" db="EMBL/GenBank/DDBJ databases">
        <authorList>
            <consortium name="Molecular Ecology Group"/>
        </authorList>
    </citation>
    <scope>NUCLEOTIDE SEQUENCE</scope>
</reference>
<evidence type="ECO:0000256" key="5">
    <source>
        <dbReference type="ARBA" id="ARBA00022833"/>
    </source>
</evidence>
<feature type="non-terminal residue" evidence="10">
    <location>
        <position position="1"/>
    </location>
</feature>
<keyword evidence="6" id="KW-0805">Transcription regulation</keyword>
<dbReference type="PANTHER" id="PTHR45993:SF6">
    <property type="entry name" value="C2H2-TYPE DOMAIN-CONTAINING PROTEIN"/>
    <property type="match status" value="1"/>
</dbReference>
<keyword evidence="8" id="KW-0539">Nucleus</keyword>
<accession>A0A8S3YGB5</accession>
<evidence type="ECO:0000256" key="4">
    <source>
        <dbReference type="ARBA" id="ARBA00022771"/>
    </source>
</evidence>
<sequence length="182" mass="19387">INIVSQPKHRNAQKRSAGAKTVNNTPPKKTRPDAAGTNQSLQRTLVTLSTVSTEVPNRVTAKPATTKSAASTATSKTVPAGAKAPVVATSWPDVLICGVCKLQFTNLHSLAQHKKIPCQLRVSTQAKQDPATDSGDADEPLILICAVCETEFTSAWALCVHCTEEHNLSIYKTETAENVDGQ</sequence>
<dbReference type="GO" id="GO:0005634">
    <property type="term" value="C:nucleus"/>
    <property type="evidence" value="ECO:0007669"/>
    <property type="project" value="UniProtKB-SubCell"/>
</dbReference>
<evidence type="ECO:0000256" key="7">
    <source>
        <dbReference type="ARBA" id="ARBA00023163"/>
    </source>
</evidence>
<keyword evidence="3" id="KW-0677">Repeat</keyword>
<evidence type="ECO:0000256" key="3">
    <source>
        <dbReference type="ARBA" id="ARBA00022737"/>
    </source>
</evidence>
<evidence type="ECO:0000256" key="8">
    <source>
        <dbReference type="ARBA" id="ARBA00023242"/>
    </source>
</evidence>
<dbReference type="GO" id="GO:0006357">
    <property type="term" value="P:regulation of transcription by RNA polymerase II"/>
    <property type="evidence" value="ECO:0007669"/>
    <property type="project" value="TreeGrafter"/>
</dbReference>
<protein>
    <recommendedName>
        <fullName evidence="12">C2H2-type domain-containing protein</fullName>
    </recommendedName>
</protein>
<evidence type="ECO:0000313" key="10">
    <source>
        <dbReference type="EMBL" id="CAG5115584.1"/>
    </source>
</evidence>
<comment type="caution">
    <text evidence="10">The sequence shown here is derived from an EMBL/GenBank/DDBJ whole genome shotgun (WGS) entry which is preliminary data.</text>
</comment>